<reference evidence="1" key="1">
    <citation type="journal article" date="2018" name="Plant Dis.">
        <title>Discovery of Viruses and Virus-Like Pathogens in Pistachio using High-Throughput Sequencing.</title>
        <authorList>
            <person name="Al Rwahnih M."/>
            <person name="Rowhani A."/>
            <person name="Westrick N."/>
            <person name="Stevens K."/>
            <person name="Diaz-Lara A."/>
            <person name="Trouillas F.P."/>
            <person name="Preece J."/>
            <person name="Kallsen C."/>
            <person name="Farrar K."/>
            <person name="Golino D."/>
        </authorList>
    </citation>
    <scope>NUCLEOTIDE SEQUENCE [LARGE SCALE GENOMIC DNA]</scope>
    <source>
        <strain evidence="1">W10</strain>
    </source>
</reference>
<dbReference type="Proteomes" id="UP000502394">
    <property type="component" value="Segment"/>
</dbReference>
<accession>A0A499Q1Z0</accession>
<proteinExistence type="predicted"/>
<keyword evidence="2" id="KW-1185">Reference proteome</keyword>
<dbReference type="RefSeq" id="YP_010086807.1">
    <property type="nucleotide sequence ID" value="NC_055482.1"/>
</dbReference>
<evidence type="ECO:0000313" key="2">
    <source>
        <dbReference type="Proteomes" id="UP000502394"/>
    </source>
</evidence>
<dbReference type="KEGG" id="vg:65102037"/>
<sequence>MDRLPSALLIRAESGFLSLKTIYRLSDRTEDCYEDTDFICDGKISVLSSILKYSAMCKGKTKLGYTSNLMEKFYTLIVDEEVGKHLTKSWIDYKVNVIVAVGIQEVSSDDKKIVVVYIKEPRNYFATCNTQPVAGAENITTLSHDTRQGSDEVTSALLGAKTNKNVLKVTRINVDNESIISSLSETLDELRKFREKDKGKDILDAAIELNVT</sequence>
<evidence type="ECO:0000313" key="1">
    <source>
        <dbReference type="EMBL" id="AVN99314.1"/>
    </source>
</evidence>
<organism evidence="1">
    <name type="scientific">Pistachio ampelovirus A</name>
    <dbReference type="NCBI Taxonomy" id="2093224"/>
    <lineage>
        <taxon>Viruses</taxon>
        <taxon>Riboviria</taxon>
        <taxon>Orthornavirae</taxon>
        <taxon>Kitrinoviricota</taxon>
        <taxon>Alsuviricetes</taxon>
        <taxon>Martellivirales</taxon>
        <taxon>Closteroviridae</taxon>
        <taxon>Ampelovirus</taxon>
        <taxon>Ampelovirus pistaciae</taxon>
    </lineage>
</organism>
<dbReference type="GeneID" id="65102037"/>
<name>A0A499Q1Z0_9CLOS</name>
<protein>
    <submittedName>
        <fullName evidence="1">Uncharacterized protein</fullName>
    </submittedName>
</protein>
<dbReference type="EMBL" id="MF198462">
    <property type="protein sequence ID" value="AVN99314.1"/>
    <property type="molecule type" value="Genomic_RNA"/>
</dbReference>